<comment type="function">
    <text evidence="7">Putative phospholipase.</text>
</comment>
<keyword evidence="4 7" id="KW-0442">Lipid degradation</keyword>
<sequence>MLKVVGANEWKTRIGSYILLSTCLFSVLLLVFATMERQEKSGTYCSTVFWSPKAGFHIEFWGQRHDIENISKGVARACYKHSIMENGWSFLEIETQAGYPDRIQAFAAGMLEGAMTWKPIYDHWSNTIESDCEKDDESHKFCAWAKEILNENYDNIKQEAEIKNRDSHYWYQIWLFYYQMSGLEHGWQIGVRQAREDLEIPEEDFHLLNAISDWRDLKDYYRKFIDPAYTGGNNPKTGAILVKYINSNDSKIIIGHSTDGPYSSMLRMHKHYYFRYHLSANPKSNLIPGKNISFTGYPGTLYSADDFYIVTSKSSNFVIGGIRMEQENKTVWEEVVLDDSTILGARVMAANRLAQNGRSWCKYMSHRSATGVKQWVLVDTHHLYKNLTDENEILEEENSLNSGSIWVADQVPGKLHFKDVTSELQKNGFWFSTGAPFIEETINISNTNLSSHSEKQKFVELNQQNITELKELAALFNRLGYRGDMDDTSPRLFGNIDMKLYAETSSGQIEILSNAGPIQKIENFYPPQALRQRHDIFSDDIPVIKNQFSWSNTEMEMQHEGQPEKFNFEFVSPKWAWTQ</sequence>
<evidence type="ECO:0000313" key="9">
    <source>
        <dbReference type="EMBL" id="SSW98141.1"/>
    </source>
</evidence>
<dbReference type="EMBL" id="UFQT01000040">
    <property type="protein sequence ID" value="SSX18527.1"/>
    <property type="molecule type" value="Genomic_DNA"/>
</dbReference>
<dbReference type="EC" id="3.1.1.-" evidence="7"/>
<evidence type="ECO:0000256" key="3">
    <source>
        <dbReference type="ARBA" id="ARBA00022801"/>
    </source>
</evidence>
<dbReference type="GO" id="GO:0005576">
    <property type="term" value="C:extracellular region"/>
    <property type="evidence" value="ECO:0007669"/>
    <property type="project" value="TreeGrafter"/>
</dbReference>
<dbReference type="VEuPathDB" id="VectorBase:CSON010196"/>
<dbReference type="EMBL" id="UFQS01000040">
    <property type="protein sequence ID" value="SSW98141.1"/>
    <property type="molecule type" value="Genomic_DNA"/>
</dbReference>
<dbReference type="GO" id="GO:0004620">
    <property type="term" value="F:phospholipase activity"/>
    <property type="evidence" value="ECO:0007669"/>
    <property type="project" value="InterPro"/>
</dbReference>
<keyword evidence="5 7" id="KW-0443">Lipid metabolism</keyword>
<reference evidence="9" key="1">
    <citation type="submission" date="2018-04" db="EMBL/GenBank/DDBJ databases">
        <authorList>
            <person name="Go L.Y."/>
            <person name="Mitchell J.A."/>
        </authorList>
    </citation>
    <scope>NUCLEOTIDE SEQUENCE</scope>
    <source>
        <tissue evidence="9">Whole organism</tissue>
    </source>
</reference>
<comment type="similarity">
    <text evidence="1 7">Belongs to the phospholipase B-like family.</text>
</comment>
<evidence type="ECO:0000256" key="1">
    <source>
        <dbReference type="ARBA" id="ARBA00007835"/>
    </source>
</evidence>
<evidence type="ECO:0000256" key="4">
    <source>
        <dbReference type="ARBA" id="ARBA00022963"/>
    </source>
</evidence>
<evidence type="ECO:0000256" key="6">
    <source>
        <dbReference type="ARBA" id="ARBA00023180"/>
    </source>
</evidence>
<dbReference type="InterPro" id="IPR007000">
    <property type="entry name" value="PLipase_B-like"/>
</dbReference>
<evidence type="ECO:0000256" key="5">
    <source>
        <dbReference type="ARBA" id="ARBA00023098"/>
    </source>
</evidence>
<evidence type="ECO:0000256" key="8">
    <source>
        <dbReference type="SAM" id="Phobius"/>
    </source>
</evidence>
<protein>
    <recommendedName>
        <fullName evidence="7">Phospholipase B-like</fullName>
        <ecNumber evidence="7">3.1.1.-</ecNumber>
    </recommendedName>
</protein>
<name>A0A336K0Z3_CULSO</name>
<keyword evidence="8" id="KW-0472">Membrane</keyword>
<evidence type="ECO:0000313" key="10">
    <source>
        <dbReference type="EMBL" id="SSX18527.1"/>
    </source>
</evidence>
<keyword evidence="2" id="KW-0732">Signal</keyword>
<reference evidence="10" key="2">
    <citation type="submission" date="2018-07" db="EMBL/GenBank/DDBJ databases">
        <authorList>
            <person name="Quirk P.G."/>
            <person name="Krulwich T.A."/>
        </authorList>
    </citation>
    <scope>NUCLEOTIDE SEQUENCE</scope>
</reference>
<dbReference type="Pfam" id="PF04916">
    <property type="entry name" value="Phospholip_B"/>
    <property type="match status" value="1"/>
</dbReference>
<proteinExistence type="inferred from homology"/>
<keyword evidence="8" id="KW-0812">Transmembrane</keyword>
<dbReference type="GO" id="GO:0009395">
    <property type="term" value="P:phospholipid catabolic process"/>
    <property type="evidence" value="ECO:0007669"/>
    <property type="project" value="TreeGrafter"/>
</dbReference>
<keyword evidence="8" id="KW-1133">Transmembrane helix</keyword>
<keyword evidence="6" id="KW-0325">Glycoprotein</keyword>
<keyword evidence="3 7" id="KW-0378">Hydrolase</keyword>
<dbReference type="PANTHER" id="PTHR12370:SF3">
    <property type="entry name" value="PHOSPHOLIPASE B-LIKE 2-RELATED"/>
    <property type="match status" value="1"/>
</dbReference>
<dbReference type="Gene3D" id="3.60.60.30">
    <property type="match status" value="1"/>
</dbReference>
<evidence type="ECO:0000256" key="2">
    <source>
        <dbReference type="ARBA" id="ARBA00022729"/>
    </source>
</evidence>
<evidence type="ECO:0000256" key="7">
    <source>
        <dbReference type="RuleBase" id="RU364138"/>
    </source>
</evidence>
<feature type="transmembrane region" description="Helical" evidence="8">
    <location>
        <begin position="14"/>
        <end position="33"/>
    </location>
</feature>
<dbReference type="OMA" id="RPVRNDM"/>
<organism evidence="9">
    <name type="scientific">Culicoides sonorensis</name>
    <name type="common">Biting midge</name>
    <dbReference type="NCBI Taxonomy" id="179676"/>
    <lineage>
        <taxon>Eukaryota</taxon>
        <taxon>Metazoa</taxon>
        <taxon>Ecdysozoa</taxon>
        <taxon>Arthropoda</taxon>
        <taxon>Hexapoda</taxon>
        <taxon>Insecta</taxon>
        <taxon>Pterygota</taxon>
        <taxon>Neoptera</taxon>
        <taxon>Endopterygota</taxon>
        <taxon>Diptera</taxon>
        <taxon>Nematocera</taxon>
        <taxon>Chironomoidea</taxon>
        <taxon>Ceratopogonidae</taxon>
        <taxon>Ceratopogoninae</taxon>
        <taxon>Culicoides</taxon>
        <taxon>Monoculicoides</taxon>
    </lineage>
</organism>
<gene>
    <name evidence="9" type="primary">CSON010196</name>
</gene>
<dbReference type="PANTHER" id="PTHR12370">
    <property type="entry name" value="PHOSPHOLIPASE B-RELATED"/>
    <property type="match status" value="1"/>
</dbReference>
<accession>A0A336K0Z3</accession>
<dbReference type="AlphaFoldDB" id="A0A336K0Z3"/>